<feature type="domain" description="Alpha/beta hydrolase fold-3" evidence="4">
    <location>
        <begin position="76"/>
        <end position="280"/>
    </location>
</feature>
<dbReference type="EMBL" id="SMKO01000063">
    <property type="protein sequence ID" value="TDD02569.1"/>
    <property type="molecule type" value="Genomic_DNA"/>
</dbReference>
<protein>
    <submittedName>
        <fullName evidence="5">Alpha/beta hydrolase</fullName>
    </submittedName>
</protein>
<sequence>MPLDPQTAVLLDSTTRNRSTGRMTVAGARIGILKYLELQGEPEPVAHVRDVTIPGPASALPARVHYPHGKPPYPCLVHFHGGGWVSGDPEIYDRPSRRLAKATGCAVITVGYRKAPENRFPAALDDCHAAVSWIAENATDLQIDSNCIGVSGDSAGGNLATATCLRVRDAGGPAISLQILIYPATDAACTTASHQTYAQGYGLESRTMRWNWAQYLGPHDPADPYASPLRARLDGLPPALVITAEYDPLRDEGELYAERLAMAGTTVTLTRYDGMIHAFYLAGRAFERTDTLYTQIGEVTRRHLLP</sequence>
<keyword evidence="2 5" id="KW-0378">Hydrolase</keyword>
<dbReference type="InterPro" id="IPR050300">
    <property type="entry name" value="GDXG_lipolytic_enzyme"/>
</dbReference>
<dbReference type="Pfam" id="PF07859">
    <property type="entry name" value="Abhydrolase_3"/>
    <property type="match status" value="1"/>
</dbReference>
<comment type="similarity">
    <text evidence="1">Belongs to the 'GDXG' lipolytic enzyme family.</text>
</comment>
<organism evidence="5 6">
    <name type="scientific">Nonomuraea deserti</name>
    <dbReference type="NCBI Taxonomy" id="1848322"/>
    <lineage>
        <taxon>Bacteria</taxon>
        <taxon>Bacillati</taxon>
        <taxon>Actinomycetota</taxon>
        <taxon>Actinomycetes</taxon>
        <taxon>Streptosporangiales</taxon>
        <taxon>Streptosporangiaceae</taxon>
        <taxon>Nonomuraea</taxon>
    </lineage>
</organism>
<evidence type="ECO:0000313" key="5">
    <source>
        <dbReference type="EMBL" id="TDD02569.1"/>
    </source>
</evidence>
<dbReference type="InterPro" id="IPR029058">
    <property type="entry name" value="AB_hydrolase_fold"/>
</dbReference>
<dbReference type="Gene3D" id="3.40.50.1820">
    <property type="entry name" value="alpha/beta hydrolase"/>
    <property type="match status" value="1"/>
</dbReference>
<evidence type="ECO:0000313" key="6">
    <source>
        <dbReference type="Proteomes" id="UP000295258"/>
    </source>
</evidence>
<dbReference type="PANTHER" id="PTHR48081">
    <property type="entry name" value="AB HYDROLASE SUPERFAMILY PROTEIN C4A8.06C"/>
    <property type="match status" value="1"/>
</dbReference>
<gene>
    <name evidence="5" type="ORF">E1292_23065</name>
</gene>
<evidence type="ECO:0000256" key="3">
    <source>
        <dbReference type="PROSITE-ProRule" id="PRU10038"/>
    </source>
</evidence>
<evidence type="ECO:0000259" key="4">
    <source>
        <dbReference type="Pfam" id="PF07859"/>
    </source>
</evidence>
<dbReference type="InterPro" id="IPR013094">
    <property type="entry name" value="AB_hydrolase_3"/>
</dbReference>
<dbReference type="InterPro" id="IPR033140">
    <property type="entry name" value="Lipase_GDXG_put_SER_AS"/>
</dbReference>
<dbReference type="Proteomes" id="UP000295258">
    <property type="component" value="Unassembled WGS sequence"/>
</dbReference>
<dbReference type="PROSITE" id="PS01174">
    <property type="entry name" value="LIPASE_GDXG_SER"/>
    <property type="match status" value="1"/>
</dbReference>
<name>A0A4R4VB18_9ACTN</name>
<evidence type="ECO:0000256" key="1">
    <source>
        <dbReference type="ARBA" id="ARBA00010515"/>
    </source>
</evidence>
<feature type="active site" evidence="3">
    <location>
        <position position="154"/>
    </location>
</feature>
<accession>A0A4R4VB18</accession>
<dbReference type="PANTHER" id="PTHR48081:SF8">
    <property type="entry name" value="ALPHA_BETA HYDROLASE FOLD-3 DOMAIN-CONTAINING PROTEIN-RELATED"/>
    <property type="match status" value="1"/>
</dbReference>
<keyword evidence="6" id="KW-1185">Reference proteome</keyword>
<dbReference type="AlphaFoldDB" id="A0A4R4VB18"/>
<proteinExistence type="inferred from homology"/>
<comment type="caution">
    <text evidence="5">The sequence shown here is derived from an EMBL/GenBank/DDBJ whole genome shotgun (WGS) entry which is preliminary data.</text>
</comment>
<dbReference type="FunFam" id="3.40.50.1820:FF:000089">
    <property type="entry name" value="Alpha/beta hydrolase"/>
    <property type="match status" value="1"/>
</dbReference>
<evidence type="ECO:0000256" key="2">
    <source>
        <dbReference type="ARBA" id="ARBA00022801"/>
    </source>
</evidence>
<dbReference type="SUPFAM" id="SSF53474">
    <property type="entry name" value="alpha/beta-Hydrolases"/>
    <property type="match status" value="1"/>
</dbReference>
<reference evidence="5 6" key="1">
    <citation type="submission" date="2019-03" db="EMBL/GenBank/DDBJ databases">
        <title>Draft genome sequences of novel Actinobacteria.</title>
        <authorList>
            <person name="Sahin N."/>
            <person name="Ay H."/>
            <person name="Saygin H."/>
        </authorList>
    </citation>
    <scope>NUCLEOTIDE SEQUENCE [LARGE SCALE GENOMIC DNA]</scope>
    <source>
        <strain evidence="5 6">KC310</strain>
    </source>
</reference>
<dbReference type="GO" id="GO:0016787">
    <property type="term" value="F:hydrolase activity"/>
    <property type="evidence" value="ECO:0007669"/>
    <property type="project" value="UniProtKB-KW"/>
</dbReference>